<dbReference type="InterPro" id="IPR018765">
    <property type="entry name" value="DUF2341"/>
</dbReference>
<feature type="non-terminal residue" evidence="2">
    <location>
        <position position="221"/>
    </location>
</feature>
<feature type="domain" description="DUF2341" evidence="1">
    <location>
        <begin position="1"/>
        <end position="35"/>
    </location>
</feature>
<dbReference type="Pfam" id="PF10102">
    <property type="entry name" value="DUF2341"/>
    <property type="match status" value="1"/>
</dbReference>
<organism evidence="2">
    <name type="scientific">marine sediment metagenome</name>
    <dbReference type="NCBI Taxonomy" id="412755"/>
    <lineage>
        <taxon>unclassified sequences</taxon>
        <taxon>metagenomes</taxon>
        <taxon>ecological metagenomes</taxon>
    </lineage>
</organism>
<protein>
    <recommendedName>
        <fullName evidence="1">DUF2341 domain-containing protein</fullName>
    </recommendedName>
</protein>
<proteinExistence type="predicted"/>
<name>X0S0L6_9ZZZZ</name>
<evidence type="ECO:0000259" key="1">
    <source>
        <dbReference type="Pfam" id="PF10102"/>
    </source>
</evidence>
<sequence length="221" mass="25231">MYYGKGDATTTSSGDNTFLFFDDFSGAMDWGKWASNEHTKYVTTGGLLRCARPTANTGFIRTANTFSEQVRIRYAKKTSSSSTMLYSYYSDGPDTYAQLNAALTDFWRPDSATRYTKLGYTKDDDTSYSQVYSDNVVNTWRKVFKTQYDNKVYTRITDLAGSTVEEITEKTDAKHGYDRYLKFLQWVSGYAYIDNVRIGKYVDPEPTHTSWGLAEAFQDLP</sequence>
<dbReference type="AlphaFoldDB" id="X0S0L6"/>
<comment type="caution">
    <text evidence="2">The sequence shown here is derived from an EMBL/GenBank/DDBJ whole genome shotgun (WGS) entry which is preliminary data.</text>
</comment>
<gene>
    <name evidence="2" type="ORF">S01H1_12645</name>
</gene>
<dbReference type="EMBL" id="BARS01006502">
    <property type="protein sequence ID" value="GAF69487.1"/>
    <property type="molecule type" value="Genomic_DNA"/>
</dbReference>
<accession>X0S0L6</accession>
<evidence type="ECO:0000313" key="2">
    <source>
        <dbReference type="EMBL" id="GAF69487.1"/>
    </source>
</evidence>
<reference evidence="2" key="1">
    <citation type="journal article" date="2014" name="Front. Microbiol.">
        <title>High frequency of phylogenetically diverse reductive dehalogenase-homologous genes in deep subseafloor sedimentary metagenomes.</title>
        <authorList>
            <person name="Kawai M."/>
            <person name="Futagami T."/>
            <person name="Toyoda A."/>
            <person name="Takaki Y."/>
            <person name="Nishi S."/>
            <person name="Hori S."/>
            <person name="Arai W."/>
            <person name="Tsubouchi T."/>
            <person name="Morono Y."/>
            <person name="Uchiyama I."/>
            <person name="Ito T."/>
            <person name="Fujiyama A."/>
            <person name="Inagaki F."/>
            <person name="Takami H."/>
        </authorList>
    </citation>
    <scope>NUCLEOTIDE SEQUENCE</scope>
    <source>
        <strain evidence="2">Expedition CK06-06</strain>
    </source>
</reference>